<organism evidence="1 2">
    <name type="scientific">Arthrobotrys conoides</name>
    <dbReference type="NCBI Taxonomy" id="74498"/>
    <lineage>
        <taxon>Eukaryota</taxon>
        <taxon>Fungi</taxon>
        <taxon>Dikarya</taxon>
        <taxon>Ascomycota</taxon>
        <taxon>Pezizomycotina</taxon>
        <taxon>Orbiliomycetes</taxon>
        <taxon>Orbiliales</taxon>
        <taxon>Orbiliaceae</taxon>
        <taxon>Arthrobotrys</taxon>
    </lineage>
</organism>
<dbReference type="Proteomes" id="UP001307849">
    <property type="component" value="Unassembled WGS sequence"/>
</dbReference>
<accession>A0AAN8NB52</accession>
<comment type="caution">
    <text evidence="1">The sequence shown here is derived from an EMBL/GenBank/DDBJ whole genome shotgun (WGS) entry which is preliminary data.</text>
</comment>
<keyword evidence="2" id="KW-1185">Reference proteome</keyword>
<evidence type="ECO:0000313" key="2">
    <source>
        <dbReference type="Proteomes" id="UP001307849"/>
    </source>
</evidence>
<sequence length="222" mass="24780">MPRNLTLREALSRVASKLTTRQRWKGALTVIYIEGSNFNIHKVLFSTTTTINDMMAIVASHMGLPSAKSLRVIALPYGCYWHDKKLKCLQTLSGSWEASERLIESIQPTLSDEKISRSGYPKAVCLSGSNFPIDELFYPWNPVDVQFFVGVKLYTFTAATLEHGPYQTYTAQQLHTLSTVSVIRGQGGGQSSEEQKELRAAMIARYALGYLNNPHGEDACQQ</sequence>
<dbReference type="EMBL" id="JAVHJM010000012">
    <property type="protein sequence ID" value="KAK6500632.1"/>
    <property type="molecule type" value="Genomic_DNA"/>
</dbReference>
<reference evidence="1 2" key="1">
    <citation type="submission" date="2019-10" db="EMBL/GenBank/DDBJ databases">
        <authorList>
            <person name="Palmer J.M."/>
        </authorList>
    </citation>
    <scope>NUCLEOTIDE SEQUENCE [LARGE SCALE GENOMIC DNA]</scope>
    <source>
        <strain evidence="1 2">TWF506</strain>
    </source>
</reference>
<name>A0AAN8NB52_9PEZI</name>
<gene>
    <name evidence="1" type="ORF">TWF506_003400</name>
</gene>
<dbReference type="AlphaFoldDB" id="A0AAN8NB52"/>
<proteinExistence type="predicted"/>
<protein>
    <submittedName>
        <fullName evidence="1">Uncharacterized protein</fullName>
    </submittedName>
</protein>
<evidence type="ECO:0000313" key="1">
    <source>
        <dbReference type="EMBL" id="KAK6500632.1"/>
    </source>
</evidence>